<dbReference type="Proteomes" id="UP000319257">
    <property type="component" value="Unassembled WGS sequence"/>
</dbReference>
<accession>A0A507AQ28</accession>
<dbReference type="AlphaFoldDB" id="A0A507AQ28"/>
<evidence type="ECO:0000313" key="4">
    <source>
        <dbReference type="Proteomes" id="UP000319257"/>
    </source>
</evidence>
<evidence type="ECO:0000259" key="1">
    <source>
        <dbReference type="Pfam" id="PF14033"/>
    </source>
</evidence>
<dbReference type="STRING" id="1093900.A0A507AQ28"/>
<comment type="caution">
    <text evidence="3">The sequence shown here is derived from an EMBL/GenBank/DDBJ whole genome shotgun (WGS) entry which is preliminary data.</text>
</comment>
<dbReference type="Pfam" id="PF21666">
    <property type="entry name" value="DUF4246_N"/>
    <property type="match status" value="1"/>
</dbReference>
<dbReference type="GeneID" id="41977380"/>
<reference evidence="3 4" key="1">
    <citation type="submission" date="2019-06" db="EMBL/GenBank/DDBJ databases">
        <title>Draft genome sequence of the filamentous fungus Phialemoniopsis curvata isolated from diesel fuel.</title>
        <authorList>
            <person name="Varaljay V.A."/>
            <person name="Lyon W.J."/>
            <person name="Crouch A.L."/>
            <person name="Drake C.E."/>
            <person name="Hollomon J.M."/>
            <person name="Nadeau L.J."/>
            <person name="Nunn H.S."/>
            <person name="Stevenson B.S."/>
            <person name="Bojanowski C.L."/>
            <person name="Crookes-Goodson W.J."/>
        </authorList>
    </citation>
    <scope>NUCLEOTIDE SEQUENCE [LARGE SCALE GENOMIC DNA]</scope>
    <source>
        <strain evidence="3 4">D216</strain>
    </source>
</reference>
<dbReference type="PANTHER" id="PTHR33119:SF1">
    <property type="entry name" value="FE2OG DIOXYGENASE DOMAIN-CONTAINING PROTEIN"/>
    <property type="match status" value="1"/>
</dbReference>
<proteinExistence type="predicted"/>
<dbReference type="PANTHER" id="PTHR33119">
    <property type="entry name" value="IFI3P"/>
    <property type="match status" value="1"/>
</dbReference>
<evidence type="ECO:0000259" key="2">
    <source>
        <dbReference type="Pfam" id="PF21666"/>
    </source>
</evidence>
<dbReference type="EMBL" id="SKBQ01000076">
    <property type="protein sequence ID" value="TPX08594.1"/>
    <property type="molecule type" value="Genomic_DNA"/>
</dbReference>
<dbReference type="InParanoid" id="A0A507AQ28"/>
<dbReference type="InterPro" id="IPR025340">
    <property type="entry name" value="DUF4246"/>
</dbReference>
<organism evidence="3 4">
    <name type="scientific">Thyridium curvatum</name>
    <dbReference type="NCBI Taxonomy" id="1093900"/>
    <lineage>
        <taxon>Eukaryota</taxon>
        <taxon>Fungi</taxon>
        <taxon>Dikarya</taxon>
        <taxon>Ascomycota</taxon>
        <taxon>Pezizomycotina</taxon>
        <taxon>Sordariomycetes</taxon>
        <taxon>Sordariomycetidae</taxon>
        <taxon>Thyridiales</taxon>
        <taxon>Thyridiaceae</taxon>
        <taxon>Thyridium</taxon>
    </lineage>
</organism>
<sequence>MAQSNRYPGHQLDLRYVPDHRVAQYPIGAHQSCPGASSDVLQVREVFMMLLMDRLTDKPGWEKKVFDDEITAKWRKEAEEMDQGPWYREVTEGKDMDRIHQPGFPIINSGVFDYCLEELKRKAKYFEKTCLIPTLDSAGNSIVKSDTLLSDALKSELRASFDKLRADQASNVDWHPRSNDQVQDLVHPSMYPFVYGRSPFIEQEVVGVSDAVQKWSGKSGVVIPKAAEKKASTRWRWARSVDELPRELWSTNYQWLPANLAFQSDGSVKSTSYINNLHPDKYPSIYRAIERLIDTAIPAWEQCLRKQRDYVDVAPVGIVKPRFDRPGYVADDMDELWEEFDEAKYNALHKLDRYQLSDSEKEDMEYDIQQELDEGDLDTASLTPEAKLQAAREKVTKEHIWRNMRDPDFPMPDKAPDDISYKPHHTLRDSFKSSGLQVIVKMATIELTPEKPEFPQGGWHIEGQMNERICATALYYLDSENVTPSHLSFRISTAPDANQDFDYGQDSYNYLEQIYGTDFTDSGACLQNYGSVETREGRLLAFPNTFQHRVSSFKLQDPTKPGHRRFIALWLVDPHVRIISTANVPPQQLNWWVEATFGAGEKPKRGTVPPEVFQMLQESGVADVYPDDKSTNANRLPAEVMDMVRKEGVVPPSLMTVEEAREHRLALMAERSRFHEDSEQMFQSNSYSFCEH</sequence>
<dbReference type="InterPro" id="IPR049207">
    <property type="entry name" value="DUF4246_N"/>
</dbReference>
<keyword evidence="4" id="KW-1185">Reference proteome</keyword>
<gene>
    <name evidence="3" type="ORF">E0L32_009933</name>
</gene>
<feature type="domain" description="DUF4246" evidence="2">
    <location>
        <begin position="7"/>
        <end position="77"/>
    </location>
</feature>
<dbReference type="Pfam" id="PF14033">
    <property type="entry name" value="DUF4246"/>
    <property type="match status" value="1"/>
</dbReference>
<feature type="domain" description="DUF4246" evidence="1">
    <location>
        <begin position="111"/>
        <end position="594"/>
    </location>
</feature>
<dbReference type="RefSeq" id="XP_030990305.1">
    <property type="nucleotide sequence ID" value="XM_031144949.1"/>
</dbReference>
<protein>
    <submittedName>
        <fullName evidence="3">Uncharacterized protein</fullName>
    </submittedName>
</protein>
<name>A0A507AQ28_9PEZI</name>
<dbReference type="InterPro" id="IPR049192">
    <property type="entry name" value="DUF4246_C"/>
</dbReference>
<dbReference type="OrthoDB" id="415532at2759"/>
<evidence type="ECO:0000313" key="3">
    <source>
        <dbReference type="EMBL" id="TPX08594.1"/>
    </source>
</evidence>